<evidence type="ECO:0000313" key="2">
    <source>
        <dbReference type="Proteomes" id="UP000694892"/>
    </source>
</evidence>
<evidence type="ECO:0000313" key="1">
    <source>
        <dbReference type="EMBL" id="OCT76234.1"/>
    </source>
</evidence>
<gene>
    <name evidence="1" type="ORF">XELAEV_18031437mg</name>
</gene>
<name>A0A974HFQ6_XENLA</name>
<reference evidence="2" key="1">
    <citation type="journal article" date="2016" name="Nature">
        <title>Genome evolution in the allotetraploid frog Xenopus laevis.</title>
        <authorList>
            <person name="Session A.M."/>
            <person name="Uno Y."/>
            <person name="Kwon T."/>
            <person name="Chapman J.A."/>
            <person name="Toyoda A."/>
            <person name="Takahashi S."/>
            <person name="Fukui A."/>
            <person name="Hikosaka A."/>
            <person name="Suzuki A."/>
            <person name="Kondo M."/>
            <person name="van Heeringen S.J."/>
            <person name="Quigley I."/>
            <person name="Heinz S."/>
            <person name="Ogino H."/>
            <person name="Ochi H."/>
            <person name="Hellsten U."/>
            <person name="Lyons J.B."/>
            <person name="Simakov O."/>
            <person name="Putnam N."/>
            <person name="Stites J."/>
            <person name="Kuroki Y."/>
            <person name="Tanaka T."/>
            <person name="Michiue T."/>
            <person name="Watanabe M."/>
            <person name="Bogdanovic O."/>
            <person name="Lister R."/>
            <person name="Georgiou G."/>
            <person name="Paranjpe S.S."/>
            <person name="van Kruijsbergen I."/>
            <person name="Shu S."/>
            <person name="Carlson J."/>
            <person name="Kinoshita T."/>
            <person name="Ohta Y."/>
            <person name="Mawaribuchi S."/>
            <person name="Jenkins J."/>
            <person name="Grimwood J."/>
            <person name="Schmutz J."/>
            <person name="Mitros T."/>
            <person name="Mozaffari S.V."/>
            <person name="Suzuki Y."/>
            <person name="Haramoto Y."/>
            <person name="Yamamoto T.S."/>
            <person name="Takagi C."/>
            <person name="Heald R."/>
            <person name="Miller K."/>
            <person name="Haudenschild C."/>
            <person name="Kitzman J."/>
            <person name="Nakayama T."/>
            <person name="Izutsu Y."/>
            <person name="Robert J."/>
            <person name="Fortriede J."/>
            <person name="Burns K."/>
            <person name="Lotay V."/>
            <person name="Karimi K."/>
            <person name="Yasuoka Y."/>
            <person name="Dichmann D.S."/>
            <person name="Flajnik M.F."/>
            <person name="Houston D.W."/>
            <person name="Shendure J."/>
            <person name="DuPasquier L."/>
            <person name="Vize P.D."/>
            <person name="Zorn A.M."/>
            <person name="Ito M."/>
            <person name="Marcotte E.M."/>
            <person name="Wallingford J.B."/>
            <person name="Ito Y."/>
            <person name="Asashima M."/>
            <person name="Ueno N."/>
            <person name="Matsuda Y."/>
            <person name="Veenstra G.J."/>
            <person name="Fujiyama A."/>
            <person name="Harland R.M."/>
            <person name="Taira M."/>
            <person name="Rokhsar D.S."/>
        </authorList>
    </citation>
    <scope>NUCLEOTIDE SEQUENCE [LARGE SCALE GENOMIC DNA]</scope>
    <source>
        <strain evidence="2">J</strain>
    </source>
</reference>
<accession>A0A974HFQ6</accession>
<protein>
    <submittedName>
        <fullName evidence="1">Uncharacterized protein</fullName>
    </submittedName>
</protein>
<proteinExistence type="predicted"/>
<dbReference type="Proteomes" id="UP000694892">
    <property type="component" value="Chromosome 6L"/>
</dbReference>
<dbReference type="EMBL" id="CM004476">
    <property type="protein sequence ID" value="OCT76234.1"/>
    <property type="molecule type" value="Genomic_DNA"/>
</dbReference>
<sequence>MWVGTGKKFMFSNDSCHLNITGNYTSFQHSYFPFFESDDFSVLKKLILGDIIHNWTQTFNISLPVNHILALVNATPITNCYTFGMLVACMPSMHVVSPKHHNYSFIPSLPRILVLILPPSLKPLM</sequence>
<organism evidence="1 2">
    <name type="scientific">Xenopus laevis</name>
    <name type="common">African clawed frog</name>
    <dbReference type="NCBI Taxonomy" id="8355"/>
    <lineage>
        <taxon>Eukaryota</taxon>
        <taxon>Metazoa</taxon>
        <taxon>Chordata</taxon>
        <taxon>Craniata</taxon>
        <taxon>Vertebrata</taxon>
        <taxon>Euteleostomi</taxon>
        <taxon>Amphibia</taxon>
        <taxon>Batrachia</taxon>
        <taxon>Anura</taxon>
        <taxon>Pipoidea</taxon>
        <taxon>Pipidae</taxon>
        <taxon>Xenopodinae</taxon>
        <taxon>Xenopus</taxon>
        <taxon>Xenopus</taxon>
    </lineage>
</organism>
<dbReference type="AlphaFoldDB" id="A0A974HFQ6"/>